<name>A0A7H9B7B8_ZYGMR</name>
<dbReference type="CDD" id="cd18795">
    <property type="entry name" value="SF2_C_Ski2"/>
    <property type="match status" value="1"/>
</dbReference>
<dbReference type="OrthoDB" id="5575at2759"/>
<dbReference type="InterPro" id="IPR057842">
    <property type="entry name" value="WH_MER3"/>
</dbReference>
<feature type="domain" description="Helicase ATP-binding" evidence="11">
    <location>
        <begin position="142"/>
        <end position="316"/>
    </location>
</feature>
<dbReference type="InterPro" id="IPR014001">
    <property type="entry name" value="Helicase_ATP-bd"/>
</dbReference>
<keyword evidence="6" id="KW-0413">Isomerase</keyword>
<dbReference type="GO" id="GO:0003676">
    <property type="term" value="F:nucleic acid binding"/>
    <property type="evidence" value="ECO:0007669"/>
    <property type="project" value="InterPro"/>
</dbReference>
<dbReference type="Gene3D" id="1.10.3380.10">
    <property type="entry name" value="Sec63 N-terminal domain-like domain"/>
    <property type="match status" value="1"/>
</dbReference>
<dbReference type="FunFam" id="3.40.50.300:FF:001076">
    <property type="entry name" value="ATP-dependent DNA helicase MER3"/>
    <property type="match status" value="1"/>
</dbReference>
<evidence type="ECO:0000256" key="10">
    <source>
        <dbReference type="ARBA" id="ARBA00048988"/>
    </source>
</evidence>
<dbReference type="GO" id="GO:0005524">
    <property type="term" value="F:ATP binding"/>
    <property type="evidence" value="ECO:0007669"/>
    <property type="project" value="UniProtKB-KW"/>
</dbReference>
<evidence type="ECO:0000256" key="1">
    <source>
        <dbReference type="ARBA" id="ARBA00010140"/>
    </source>
</evidence>
<dbReference type="InterPro" id="IPR027417">
    <property type="entry name" value="P-loop_NTPase"/>
</dbReference>
<dbReference type="SMART" id="SM00973">
    <property type="entry name" value="Sec63"/>
    <property type="match status" value="1"/>
</dbReference>
<evidence type="ECO:0000313" key="14">
    <source>
        <dbReference type="Proteomes" id="UP000509704"/>
    </source>
</evidence>
<evidence type="ECO:0000256" key="2">
    <source>
        <dbReference type="ARBA" id="ARBA00022741"/>
    </source>
</evidence>
<keyword evidence="7" id="KW-0469">Meiosis</keyword>
<dbReference type="RefSeq" id="XP_037146353.1">
    <property type="nucleotide sequence ID" value="XM_037290458.1"/>
</dbReference>
<dbReference type="InterPro" id="IPR001650">
    <property type="entry name" value="Helicase_C-like"/>
</dbReference>
<dbReference type="Gene3D" id="1.10.10.10">
    <property type="entry name" value="Winged helix-like DNA-binding domain superfamily/Winged helix DNA-binding domain"/>
    <property type="match status" value="1"/>
</dbReference>
<evidence type="ECO:0000256" key="8">
    <source>
        <dbReference type="ARBA" id="ARBA00034617"/>
    </source>
</evidence>
<dbReference type="GO" id="GO:0007131">
    <property type="term" value="P:reciprocal meiotic recombination"/>
    <property type="evidence" value="ECO:0007669"/>
    <property type="project" value="UniProtKB-ARBA"/>
</dbReference>
<evidence type="ECO:0000259" key="11">
    <source>
        <dbReference type="PROSITE" id="PS51192"/>
    </source>
</evidence>
<keyword evidence="3" id="KW-0378">Hydrolase</keyword>
<dbReference type="PROSITE" id="PS51192">
    <property type="entry name" value="HELICASE_ATP_BIND_1"/>
    <property type="match status" value="1"/>
</dbReference>
<organism evidence="13 14">
    <name type="scientific">Zygotorulaspora mrakii</name>
    <name type="common">Zygosaccharomyces mrakii</name>
    <dbReference type="NCBI Taxonomy" id="42260"/>
    <lineage>
        <taxon>Eukaryota</taxon>
        <taxon>Fungi</taxon>
        <taxon>Dikarya</taxon>
        <taxon>Ascomycota</taxon>
        <taxon>Saccharomycotina</taxon>
        <taxon>Saccharomycetes</taxon>
        <taxon>Saccharomycetales</taxon>
        <taxon>Saccharomycetaceae</taxon>
        <taxon>Zygotorulaspora</taxon>
    </lineage>
</organism>
<sequence length="1205" mass="137015">MAKNPRELKSLSKYVADVQNLFVKDSVESKNKHVNSRATFNIGLSYNAIIDDDDNDPFNGEDDISDLLDERKMSLLSNNSYVTNNTSFDSSKSFTPIKKKKRLASKQMAAKNMCLNIDILPDFFRNTFSFQRFNRMQTEAFPVLYDGDDNCVVSAPTGSGKTVLFELAILHLINSFKDTIEEIKILYIAPIKSLCCERFKGWGPSFLNLSVGMLTGDTSYLETENIKKCNIIITTPEKLDLLTRKWKDYGNLFGHVKLVLVDEVHILREKRGATLEVVLTRMNTLCAIIRIIAVSATIPNIEDVSEWLNSQAENKSTKVLSFDDTYRQIDLKKHVYGYSFPNQNEFQYDSLYNLRLSEILRKHSDQRSVLIFCPTRASTVSTAKFIIRNCPKLLTQQQCSSGCRIRDHNLFECFKEGVAYHHAGLSTDDRGAIEQAFLDGNVKILCSTSTLAMGVNLPAYLVVIKGTRMWASSMFQEYSQLDVLQMIGRAGRPQFESEGCAVIMTETKMSSVYEKMLHGTESLESSLHLDLIEHLAAEICLGTIYSLETAVSWLRNTFFYVRLKRNPYKYKEVIDLFRNGAKCDSQLSDFLLSSLDSLTRHGIIKQRKGNLTCTAYGYAMSRHCVLFETMLVFLTAEKSLDVEGVLRLLSSAKEFAEMKMRHKEKRLYRELNSSPFLRYPFLTRKKQKQIIDKTNQKISLLIQYELGGLEYPNTSGVYEMHQTMVHDKMLVLRYCFRLLKCFVDILVEKRDGISLKNTLFLIRSIYGSCWEDSGMALRQLKSIGPASVFKFISNGIRSIDDVRKLKNQQIECYLGLGIGNGAIIKEDAKLLPILHLECKLKSCSVSGTTVDCVFKLEVCAEFKSSIWHGRNLSIDFEAFKTSGSMLDFKRMNLAYLRAPTSFTVPVRMSSENDAVEFTINCSEVAGIGKTIFFGAKELPVESVKALSSKRRHVTLESCLFHPNSDELDASSMTSDDSLINYFSDEKSSKHPEISESNSPNPRKILANGNYECHHICKDKSRCQHLCCKEGISEKCLRDRYSSLQTKRIIPKTKLKRQYCDLISILPLQSHHVDQTGIKSFSLSSPNDVEKEQLRTIQIESSVHCAQKLEKCNPPAHYRSLMRPAINQDSSPPTSQTCRKRSVSLAAFSVTEDGLQSGRRIMNQGFSILMQIPTELNKIHLAMIYMFNKYNHVIRYLRTDFIISTP</sequence>
<keyword evidence="2" id="KW-0547">Nucleotide-binding</keyword>
<evidence type="ECO:0000313" key="13">
    <source>
        <dbReference type="EMBL" id="QLG74628.1"/>
    </source>
</evidence>
<protein>
    <recommendedName>
        <fullName evidence="9">DNA 3'-5' helicase</fullName>
        <ecNumber evidence="9">5.6.2.4</ecNumber>
    </recommendedName>
</protein>
<accession>A0A7H9B7B8</accession>
<dbReference type="GO" id="GO:0043138">
    <property type="term" value="F:3'-5' DNA helicase activity"/>
    <property type="evidence" value="ECO:0007669"/>
    <property type="project" value="UniProtKB-EC"/>
</dbReference>
<dbReference type="InterPro" id="IPR036390">
    <property type="entry name" value="WH_DNA-bd_sf"/>
</dbReference>
<dbReference type="EMBL" id="CP058610">
    <property type="protein sequence ID" value="QLG74628.1"/>
    <property type="molecule type" value="Genomic_DNA"/>
</dbReference>
<dbReference type="Pfam" id="PF23445">
    <property type="entry name" value="WHD_SNRNP200"/>
    <property type="match status" value="1"/>
</dbReference>
<evidence type="ECO:0000256" key="3">
    <source>
        <dbReference type="ARBA" id="ARBA00022801"/>
    </source>
</evidence>
<comment type="catalytic activity">
    <reaction evidence="10">
        <text>ATP + H2O = ADP + phosphate + H(+)</text>
        <dbReference type="Rhea" id="RHEA:13065"/>
        <dbReference type="ChEBI" id="CHEBI:15377"/>
        <dbReference type="ChEBI" id="CHEBI:15378"/>
        <dbReference type="ChEBI" id="CHEBI:30616"/>
        <dbReference type="ChEBI" id="CHEBI:43474"/>
        <dbReference type="ChEBI" id="CHEBI:456216"/>
        <dbReference type="EC" id="5.6.2.4"/>
    </reaction>
</comment>
<evidence type="ECO:0000256" key="5">
    <source>
        <dbReference type="ARBA" id="ARBA00022840"/>
    </source>
</evidence>
<dbReference type="SMART" id="SM00490">
    <property type="entry name" value="HELICc"/>
    <property type="match status" value="1"/>
</dbReference>
<evidence type="ECO:0000256" key="6">
    <source>
        <dbReference type="ARBA" id="ARBA00023235"/>
    </source>
</evidence>
<keyword evidence="14" id="KW-1185">Reference proteome</keyword>
<dbReference type="SMART" id="SM00487">
    <property type="entry name" value="DEXDc"/>
    <property type="match status" value="1"/>
</dbReference>
<dbReference type="Gene3D" id="3.40.50.300">
    <property type="entry name" value="P-loop containing nucleotide triphosphate hydrolases"/>
    <property type="match status" value="2"/>
</dbReference>
<dbReference type="PANTHER" id="PTHR47835">
    <property type="entry name" value="HFM1, ATP DEPENDENT DNA HELICASE HOMOLOG"/>
    <property type="match status" value="1"/>
</dbReference>
<dbReference type="GeneID" id="59238411"/>
<dbReference type="SUPFAM" id="SSF46785">
    <property type="entry name" value="Winged helix' DNA-binding domain"/>
    <property type="match status" value="1"/>
</dbReference>
<dbReference type="Pfam" id="PF02889">
    <property type="entry name" value="Sec63"/>
    <property type="match status" value="1"/>
</dbReference>
<dbReference type="InterPro" id="IPR052247">
    <property type="entry name" value="Meiotic_Crossover_Helicase"/>
</dbReference>
<dbReference type="InterPro" id="IPR004179">
    <property type="entry name" value="Sec63-dom"/>
</dbReference>
<dbReference type="Pfam" id="PF00270">
    <property type="entry name" value="DEAD"/>
    <property type="match status" value="1"/>
</dbReference>
<evidence type="ECO:0000256" key="4">
    <source>
        <dbReference type="ARBA" id="ARBA00022806"/>
    </source>
</evidence>
<dbReference type="SUPFAM" id="SSF52540">
    <property type="entry name" value="P-loop containing nucleoside triphosphate hydrolases"/>
    <property type="match status" value="1"/>
</dbReference>
<dbReference type="PANTHER" id="PTHR47835:SF3">
    <property type="entry name" value="HELICASE FOR MEIOSIS 1"/>
    <property type="match status" value="1"/>
</dbReference>
<dbReference type="PROSITE" id="PS51194">
    <property type="entry name" value="HELICASE_CTER"/>
    <property type="match status" value="1"/>
</dbReference>
<dbReference type="EC" id="5.6.2.4" evidence="9"/>
<keyword evidence="4" id="KW-0347">Helicase</keyword>
<dbReference type="AlphaFoldDB" id="A0A7H9B7B8"/>
<dbReference type="KEGG" id="zmk:HG535_0G05110"/>
<gene>
    <name evidence="13" type="ORF">HG535_0G05110</name>
</gene>
<dbReference type="InterPro" id="IPR011545">
    <property type="entry name" value="DEAD/DEAH_box_helicase_dom"/>
</dbReference>
<evidence type="ECO:0000259" key="12">
    <source>
        <dbReference type="PROSITE" id="PS51194"/>
    </source>
</evidence>
<dbReference type="Pfam" id="PF00271">
    <property type="entry name" value="Helicase_C"/>
    <property type="match status" value="1"/>
</dbReference>
<dbReference type="FunFam" id="1.10.3380.10:FF:000012">
    <property type="entry name" value="DEAD/DEAH box DNA helicase"/>
    <property type="match status" value="1"/>
</dbReference>
<feature type="domain" description="Helicase C-terminal" evidence="12">
    <location>
        <begin position="355"/>
        <end position="539"/>
    </location>
</feature>
<keyword evidence="5" id="KW-0067">ATP-binding</keyword>
<comment type="similarity">
    <text evidence="1">Belongs to the helicase family. SKI2 subfamily.</text>
</comment>
<evidence type="ECO:0000256" key="9">
    <source>
        <dbReference type="ARBA" id="ARBA00034808"/>
    </source>
</evidence>
<dbReference type="InterPro" id="IPR036388">
    <property type="entry name" value="WH-like_DNA-bd_sf"/>
</dbReference>
<comment type="catalytic activity">
    <reaction evidence="8">
        <text>Couples ATP hydrolysis with the unwinding of duplex DNA by translocating in the 3'-5' direction.</text>
        <dbReference type="EC" id="5.6.2.4"/>
    </reaction>
</comment>
<reference evidence="13 14" key="1">
    <citation type="submission" date="2020-07" db="EMBL/GenBank/DDBJ databases">
        <title>The yeast mating-type switching endonuclease HO is a domesticated member of an unorthodox homing genetic element family.</title>
        <authorList>
            <person name="Coughlan A.Y."/>
            <person name="Lombardi L."/>
            <person name="Braun-Galleani S."/>
            <person name="Martos A.R."/>
            <person name="Galeote V."/>
            <person name="Bigey F."/>
            <person name="Dequin S."/>
            <person name="Byrne K.P."/>
            <person name="Wolfe K.H."/>
        </authorList>
    </citation>
    <scope>NUCLEOTIDE SEQUENCE [LARGE SCALE GENOMIC DNA]</scope>
    <source>
        <strain evidence="13 14">NRRL Y-6702</strain>
    </source>
</reference>
<dbReference type="GO" id="GO:0016787">
    <property type="term" value="F:hydrolase activity"/>
    <property type="evidence" value="ECO:0007669"/>
    <property type="project" value="UniProtKB-KW"/>
</dbReference>
<dbReference type="Proteomes" id="UP000509704">
    <property type="component" value="Chromosome 7"/>
</dbReference>
<proteinExistence type="inferred from homology"/>
<dbReference type="SUPFAM" id="SSF158702">
    <property type="entry name" value="Sec63 N-terminal domain-like"/>
    <property type="match status" value="1"/>
</dbReference>
<evidence type="ECO:0000256" key="7">
    <source>
        <dbReference type="ARBA" id="ARBA00023254"/>
    </source>
</evidence>